<keyword evidence="7" id="KW-0732">Signal</keyword>
<dbReference type="PROSITE" id="PS00137">
    <property type="entry name" value="SUBTILASE_HIS"/>
    <property type="match status" value="1"/>
</dbReference>
<keyword evidence="10" id="KW-1185">Reference proteome</keyword>
<dbReference type="OrthoDB" id="371436at2759"/>
<dbReference type="EMBL" id="KQ243136">
    <property type="protein sequence ID" value="KNC76370.1"/>
    <property type="molecule type" value="Genomic_DNA"/>
</dbReference>
<dbReference type="InterPro" id="IPR034193">
    <property type="entry name" value="PCSK9_ProteinaseK-like"/>
</dbReference>
<keyword evidence="4 5" id="KW-0720">Serine protease</keyword>
<dbReference type="InterPro" id="IPR000209">
    <property type="entry name" value="Peptidase_S8/S53_dom"/>
</dbReference>
<dbReference type="InterPro" id="IPR050131">
    <property type="entry name" value="Peptidase_S8_subtilisin-like"/>
</dbReference>
<dbReference type="PROSITE" id="PS00136">
    <property type="entry name" value="SUBTILASE_ASP"/>
    <property type="match status" value="1"/>
</dbReference>
<evidence type="ECO:0000256" key="5">
    <source>
        <dbReference type="PROSITE-ProRule" id="PRU01240"/>
    </source>
</evidence>
<dbReference type="AlphaFoldDB" id="A0A0L0FHY1"/>
<keyword evidence="2 5" id="KW-0645">Protease</keyword>
<dbReference type="InterPro" id="IPR023828">
    <property type="entry name" value="Peptidase_S8_Ser-AS"/>
</dbReference>
<dbReference type="InterPro" id="IPR015500">
    <property type="entry name" value="Peptidase_S8_subtilisin-rel"/>
</dbReference>
<keyword evidence="3 5" id="KW-0378">Hydrolase</keyword>
<dbReference type="CDD" id="cd04077">
    <property type="entry name" value="Peptidases_S8_PCSK9_ProteinaseK_like"/>
    <property type="match status" value="1"/>
</dbReference>
<dbReference type="PROSITE" id="PS00138">
    <property type="entry name" value="SUBTILASE_SER"/>
    <property type="match status" value="1"/>
</dbReference>
<evidence type="ECO:0000259" key="8">
    <source>
        <dbReference type="Pfam" id="PF00082"/>
    </source>
</evidence>
<evidence type="ECO:0000313" key="9">
    <source>
        <dbReference type="EMBL" id="KNC76370.1"/>
    </source>
</evidence>
<feature type="active site" description="Charge relay system" evidence="5">
    <location>
        <position position="204"/>
    </location>
</feature>
<organism evidence="9 10">
    <name type="scientific">Sphaeroforma arctica JP610</name>
    <dbReference type="NCBI Taxonomy" id="667725"/>
    <lineage>
        <taxon>Eukaryota</taxon>
        <taxon>Ichthyosporea</taxon>
        <taxon>Ichthyophonida</taxon>
        <taxon>Sphaeroforma</taxon>
    </lineage>
</organism>
<dbReference type="PRINTS" id="PR00723">
    <property type="entry name" value="SUBTILISIN"/>
</dbReference>
<dbReference type="RefSeq" id="XP_014150272.1">
    <property type="nucleotide sequence ID" value="XM_014294797.1"/>
</dbReference>
<evidence type="ECO:0000256" key="3">
    <source>
        <dbReference type="ARBA" id="ARBA00022801"/>
    </source>
</evidence>
<dbReference type="PROSITE" id="PS51892">
    <property type="entry name" value="SUBTILASE"/>
    <property type="match status" value="1"/>
</dbReference>
<feature type="active site" description="Charge relay system" evidence="5">
    <location>
        <position position="165"/>
    </location>
</feature>
<evidence type="ECO:0000256" key="6">
    <source>
        <dbReference type="RuleBase" id="RU003355"/>
    </source>
</evidence>
<dbReference type="GO" id="GO:0005615">
    <property type="term" value="C:extracellular space"/>
    <property type="evidence" value="ECO:0007669"/>
    <property type="project" value="TreeGrafter"/>
</dbReference>
<dbReference type="InterPro" id="IPR022398">
    <property type="entry name" value="Peptidase_S8_His-AS"/>
</dbReference>
<feature type="signal peptide" evidence="7">
    <location>
        <begin position="1"/>
        <end position="24"/>
    </location>
</feature>
<dbReference type="eggNOG" id="KOG1153">
    <property type="taxonomic scope" value="Eukaryota"/>
</dbReference>
<reference evidence="9 10" key="1">
    <citation type="submission" date="2011-02" db="EMBL/GenBank/DDBJ databases">
        <title>The Genome Sequence of Sphaeroforma arctica JP610.</title>
        <authorList>
            <consortium name="The Broad Institute Genome Sequencing Platform"/>
            <person name="Russ C."/>
            <person name="Cuomo C."/>
            <person name="Young S.K."/>
            <person name="Zeng Q."/>
            <person name="Gargeya S."/>
            <person name="Alvarado L."/>
            <person name="Berlin A."/>
            <person name="Chapman S.B."/>
            <person name="Chen Z."/>
            <person name="Freedman E."/>
            <person name="Gellesch M."/>
            <person name="Goldberg J."/>
            <person name="Griggs A."/>
            <person name="Gujja S."/>
            <person name="Heilman E."/>
            <person name="Heiman D."/>
            <person name="Howarth C."/>
            <person name="Mehta T."/>
            <person name="Neiman D."/>
            <person name="Pearson M."/>
            <person name="Roberts A."/>
            <person name="Saif S."/>
            <person name="Shea T."/>
            <person name="Shenoy N."/>
            <person name="Sisk P."/>
            <person name="Stolte C."/>
            <person name="Sykes S."/>
            <person name="White J."/>
            <person name="Yandava C."/>
            <person name="Burger G."/>
            <person name="Gray M.W."/>
            <person name="Holland P.W.H."/>
            <person name="King N."/>
            <person name="Lang F.B.F."/>
            <person name="Roger A.J."/>
            <person name="Ruiz-Trillo I."/>
            <person name="Haas B."/>
            <person name="Nusbaum C."/>
            <person name="Birren B."/>
        </authorList>
    </citation>
    <scope>NUCLEOTIDE SEQUENCE [LARGE SCALE GENOMIC DNA]</scope>
    <source>
        <strain evidence="9 10">JP610</strain>
    </source>
</reference>
<protein>
    <recommendedName>
        <fullName evidence="8">Peptidase S8/S53 domain-containing protein</fullName>
    </recommendedName>
</protein>
<evidence type="ECO:0000256" key="4">
    <source>
        <dbReference type="ARBA" id="ARBA00022825"/>
    </source>
</evidence>
<dbReference type="Proteomes" id="UP000054560">
    <property type="component" value="Unassembled WGS sequence"/>
</dbReference>
<dbReference type="PANTHER" id="PTHR43806">
    <property type="entry name" value="PEPTIDASE S8"/>
    <property type="match status" value="1"/>
</dbReference>
<dbReference type="SUPFAM" id="SSF52743">
    <property type="entry name" value="Subtilisin-like"/>
    <property type="match status" value="1"/>
</dbReference>
<sequence length="593" mass="62114">MRSYTQYWKSLSVFLFLAVGQIEGIEISGIDNGLGAMVRLERGQTRDSALSVLSSVINVVDGIISDVVSGEFVGGIITDISSGNEHLIAFSNDFVQSGTLLSLLSLPSVAAAEFIQNYGGNAPIRERRQGGSNWHLDRINQRSNTQDGNANIAAGGAGVRIFVVDSGVDIAHPAFVGADGQSRAEHFYNAFDMNGEGPEDTYGHGTHVAGLAAGVGYGAAVQAKVSSVKVLDKDGRGTTWSVLEGLNRILNVALQSPTTEMRIAVLSLSGPLSPMVDAMVVQLYLANVLVVVSAGNNGGQNACSFSPAGNFAAITVGATGQDDRIASFSNRGMCVDILAPGVGVYSTLNGGGVGPMEGTSMSAPLVAGVAASLWSQATSMGARQVRTKVLMDSTSLTLARNGNDKDTTDRFLFSELKVVGALSADFEPTRAGLLRWNSAAISNNDLAVSAGFYADIGGTNADAWIQVRTARSSNIAFDDPMSTRPAQSYVIQDGQKEVRIYAGGPVVKVFPSGTTSTYVLVASLLSSITGLVDSIIGAPNAQNIQVFLNAIGLSDVSDLFVYDSSNAYGIVKGALMPATDQEFNADRWKMYRG</sequence>
<feature type="chain" id="PRO_5005538741" description="Peptidase S8/S53 domain-containing protein" evidence="7">
    <location>
        <begin position="25"/>
        <end position="593"/>
    </location>
</feature>
<feature type="domain" description="Peptidase S8/S53" evidence="8">
    <location>
        <begin position="156"/>
        <end position="396"/>
    </location>
</feature>
<dbReference type="Gene3D" id="3.40.50.200">
    <property type="entry name" value="Peptidase S8/S53 domain"/>
    <property type="match status" value="1"/>
</dbReference>
<feature type="active site" description="Charge relay system" evidence="5">
    <location>
        <position position="360"/>
    </location>
</feature>
<dbReference type="Pfam" id="PF00082">
    <property type="entry name" value="Peptidase_S8"/>
    <property type="match status" value="1"/>
</dbReference>
<name>A0A0L0FHY1_9EUKA</name>
<dbReference type="STRING" id="667725.A0A0L0FHY1"/>
<evidence type="ECO:0000256" key="2">
    <source>
        <dbReference type="ARBA" id="ARBA00022670"/>
    </source>
</evidence>
<dbReference type="GO" id="GO:0004252">
    <property type="term" value="F:serine-type endopeptidase activity"/>
    <property type="evidence" value="ECO:0007669"/>
    <property type="project" value="UniProtKB-UniRule"/>
</dbReference>
<proteinExistence type="inferred from homology"/>
<dbReference type="InterPro" id="IPR023827">
    <property type="entry name" value="Peptidase_S8_Asp-AS"/>
</dbReference>
<comment type="similarity">
    <text evidence="1 5 6">Belongs to the peptidase S8 family.</text>
</comment>
<dbReference type="GO" id="GO:0006508">
    <property type="term" value="P:proteolysis"/>
    <property type="evidence" value="ECO:0007669"/>
    <property type="project" value="UniProtKB-KW"/>
</dbReference>
<evidence type="ECO:0000313" key="10">
    <source>
        <dbReference type="Proteomes" id="UP000054560"/>
    </source>
</evidence>
<evidence type="ECO:0000256" key="1">
    <source>
        <dbReference type="ARBA" id="ARBA00011073"/>
    </source>
</evidence>
<dbReference type="PANTHER" id="PTHR43806:SF11">
    <property type="entry name" value="CEREVISIN-RELATED"/>
    <property type="match status" value="1"/>
</dbReference>
<accession>A0A0L0FHY1</accession>
<gene>
    <name evidence="9" type="ORF">SARC_11127</name>
</gene>
<dbReference type="InterPro" id="IPR036852">
    <property type="entry name" value="Peptidase_S8/S53_dom_sf"/>
</dbReference>
<dbReference type="GeneID" id="25911631"/>
<evidence type="ECO:0000256" key="7">
    <source>
        <dbReference type="SAM" id="SignalP"/>
    </source>
</evidence>